<dbReference type="InterPro" id="IPR038765">
    <property type="entry name" value="Papain-like_cys_pep_sf"/>
</dbReference>
<keyword evidence="3" id="KW-0227">DNA damage</keyword>
<dbReference type="Proteomes" id="UP000225706">
    <property type="component" value="Unassembled WGS sequence"/>
</dbReference>
<dbReference type="EC" id="5.6.2.3" evidence="3"/>
<comment type="catalytic activity">
    <reaction evidence="3">
        <text>ATP + H2O = ADP + phosphate + H(+)</text>
        <dbReference type="Rhea" id="RHEA:13065"/>
        <dbReference type="ChEBI" id="CHEBI:15377"/>
        <dbReference type="ChEBI" id="CHEBI:15378"/>
        <dbReference type="ChEBI" id="CHEBI:30616"/>
        <dbReference type="ChEBI" id="CHEBI:43474"/>
        <dbReference type="ChEBI" id="CHEBI:456216"/>
        <dbReference type="EC" id="5.6.2.3"/>
    </reaction>
</comment>
<keyword evidence="3" id="KW-0547">Nucleotide-binding</keyword>
<feature type="region of interest" description="Disordered" evidence="5">
    <location>
        <begin position="774"/>
        <end position="795"/>
    </location>
</feature>
<dbReference type="GO" id="GO:0005524">
    <property type="term" value="F:ATP binding"/>
    <property type="evidence" value="ECO:0007669"/>
    <property type="project" value="UniProtKB-KW"/>
</dbReference>
<dbReference type="SUPFAM" id="SSF52540">
    <property type="entry name" value="P-loop containing nucleoside triphosphate hydrolases"/>
    <property type="match status" value="1"/>
</dbReference>
<keyword evidence="2" id="KW-0479">Metal-binding</keyword>
<keyword evidence="3" id="KW-0234">DNA repair</keyword>
<evidence type="ECO:0000256" key="4">
    <source>
        <dbReference type="SAM" id="Coils"/>
    </source>
</evidence>
<dbReference type="GO" id="GO:0006281">
    <property type="term" value="P:DNA repair"/>
    <property type="evidence" value="ECO:0007669"/>
    <property type="project" value="UniProtKB-KW"/>
</dbReference>
<dbReference type="SUPFAM" id="SSF57716">
    <property type="entry name" value="Glucocorticoid receptor-like (DNA-binding domain)"/>
    <property type="match status" value="1"/>
</dbReference>
<keyword evidence="4" id="KW-0175">Coiled coil</keyword>
<dbReference type="InterPro" id="IPR027806">
    <property type="entry name" value="HARBI1_dom"/>
</dbReference>
<evidence type="ECO:0000256" key="5">
    <source>
        <dbReference type="SAM" id="MobiDB-lite"/>
    </source>
</evidence>
<evidence type="ECO:0000313" key="8">
    <source>
        <dbReference type="Proteomes" id="UP000225706"/>
    </source>
</evidence>
<dbReference type="CDD" id="cd22758">
    <property type="entry name" value="OTU_232R-like"/>
    <property type="match status" value="1"/>
</dbReference>
<dbReference type="PANTHER" id="PTHR23080:SF133">
    <property type="entry name" value="SI:CH211-262I1.5-RELATED"/>
    <property type="match status" value="1"/>
</dbReference>
<feature type="compositionally biased region" description="Basic residues" evidence="5">
    <location>
        <begin position="251"/>
        <end position="261"/>
    </location>
</feature>
<dbReference type="Gene3D" id="3.40.50.300">
    <property type="entry name" value="P-loop containing nucleotide triphosphate hydrolases"/>
    <property type="match status" value="1"/>
</dbReference>
<keyword evidence="3" id="KW-0067">ATP-binding</keyword>
<gene>
    <name evidence="7" type="primary">IIV3-084L</name>
    <name evidence="7" type="ORF">AWC38_SpisGene5762</name>
</gene>
<dbReference type="Gene3D" id="3.90.70.80">
    <property type="match status" value="1"/>
</dbReference>
<evidence type="ECO:0000259" key="6">
    <source>
        <dbReference type="PROSITE" id="PS50802"/>
    </source>
</evidence>
<protein>
    <recommendedName>
        <fullName evidence="3">ATP-dependent DNA helicase</fullName>
        <ecNumber evidence="3">5.6.2.3</ecNumber>
    </recommendedName>
</protein>
<name>A0A2B4SJC8_STYPI</name>
<reference evidence="8" key="1">
    <citation type="journal article" date="2017" name="bioRxiv">
        <title>Comparative analysis of the genomes of Stylophora pistillata and Acropora digitifera provides evidence for extensive differences between species of corals.</title>
        <authorList>
            <person name="Voolstra C.R."/>
            <person name="Li Y."/>
            <person name="Liew Y.J."/>
            <person name="Baumgarten S."/>
            <person name="Zoccola D."/>
            <person name="Flot J.-F."/>
            <person name="Tambutte S."/>
            <person name="Allemand D."/>
            <person name="Aranda M."/>
        </authorList>
    </citation>
    <scope>NUCLEOTIDE SEQUENCE [LARGE SCALE GENOMIC DNA]</scope>
</reference>
<dbReference type="PROSITE" id="PS50802">
    <property type="entry name" value="OTU"/>
    <property type="match status" value="1"/>
</dbReference>
<dbReference type="Pfam" id="PF02338">
    <property type="entry name" value="OTU"/>
    <property type="match status" value="1"/>
</dbReference>
<dbReference type="SUPFAM" id="SSF54001">
    <property type="entry name" value="Cysteine proteinases"/>
    <property type="match status" value="1"/>
</dbReference>
<comment type="similarity">
    <text evidence="3">Belongs to the helicase family.</text>
</comment>
<dbReference type="OrthoDB" id="5987807at2759"/>
<dbReference type="Pfam" id="PF13359">
    <property type="entry name" value="DDE_Tnp_4"/>
    <property type="match status" value="1"/>
</dbReference>
<proteinExistence type="inferred from homology"/>
<dbReference type="InterPro" id="IPR027805">
    <property type="entry name" value="Transposase_HTH_dom"/>
</dbReference>
<evidence type="ECO:0000313" key="7">
    <source>
        <dbReference type="EMBL" id="PFX29466.1"/>
    </source>
</evidence>
<organism evidence="7 8">
    <name type="scientific">Stylophora pistillata</name>
    <name type="common">Smooth cauliflower coral</name>
    <dbReference type="NCBI Taxonomy" id="50429"/>
    <lineage>
        <taxon>Eukaryota</taxon>
        <taxon>Metazoa</taxon>
        <taxon>Cnidaria</taxon>
        <taxon>Anthozoa</taxon>
        <taxon>Hexacorallia</taxon>
        <taxon>Scleractinia</taxon>
        <taxon>Astrocoeniina</taxon>
        <taxon>Pocilloporidae</taxon>
        <taxon>Stylophora</taxon>
    </lineage>
</organism>
<evidence type="ECO:0000256" key="3">
    <source>
        <dbReference type="RuleBase" id="RU363044"/>
    </source>
</evidence>
<dbReference type="GO" id="GO:0043139">
    <property type="term" value="F:5'-3' DNA helicase activity"/>
    <property type="evidence" value="ECO:0007669"/>
    <property type="project" value="UniProtKB-EC"/>
</dbReference>
<dbReference type="GO" id="GO:0016787">
    <property type="term" value="F:hydrolase activity"/>
    <property type="evidence" value="ECO:0007669"/>
    <property type="project" value="UniProtKB-KW"/>
</dbReference>
<evidence type="ECO:0000256" key="1">
    <source>
        <dbReference type="ARBA" id="ARBA00001968"/>
    </source>
</evidence>
<dbReference type="Pfam" id="PF05970">
    <property type="entry name" value="PIF1"/>
    <property type="match status" value="1"/>
</dbReference>
<keyword evidence="3" id="KW-0378">Hydrolase</keyword>
<dbReference type="InterPro" id="IPR027417">
    <property type="entry name" value="P-loop_NTPase"/>
</dbReference>
<feature type="region of interest" description="Disordered" evidence="5">
    <location>
        <begin position="236"/>
        <end position="270"/>
    </location>
</feature>
<dbReference type="EMBL" id="LSMT01000065">
    <property type="protein sequence ID" value="PFX29466.1"/>
    <property type="molecule type" value="Genomic_DNA"/>
</dbReference>
<dbReference type="AlphaFoldDB" id="A0A2B4SJC8"/>
<keyword evidence="3" id="KW-0347">Helicase</keyword>
<dbReference type="InterPro" id="IPR003323">
    <property type="entry name" value="OTU_dom"/>
</dbReference>
<feature type="coiled-coil region" evidence="4">
    <location>
        <begin position="696"/>
        <end position="723"/>
    </location>
</feature>
<dbReference type="Pfam" id="PF13613">
    <property type="entry name" value="HTH_Tnp_4"/>
    <property type="match status" value="1"/>
</dbReference>
<sequence length="1043" mass="117974">MQIVSVANPVSLLESRLSQIGRVAIDVGGAGDCFFRAISHQLFRTPEYHLHVRSQGIQYLVHNPELFIESNTERSWQHYLNHMSREGTWADRTIIQAVANCLNLTIKIAESFENFCPLTSLTVIHPVNIQSNSTQVYIAHIGEYHYVSTVNILNLQCHRQELVANDYKEQQLVCAVKSNDKQAKEKQKACQKDYVQSKRLNTAHTEMDTIKRRKTKPISGVEQLDKITKRKGYMKQLMQKKRKDPEFKEKEKKRKRGKAKTPVHLPKKDNTNATTYNAAAAKLIFDNNNTSVGKSTVTNALYKALIRYLSSLPAENPDEVKVLKAAPTGKAAFNINGNTLHSTFKVPADRGFEYCKLDSDRLNTLRTKLSKLRVLFIDEIFMVGSATNLWTKYFTLFELTQIMRQKDDKQFAELLNRLREGKYTKDDMLTLKQRGLYNMISEESNLYPKNITHLFTTNAPVNAHNNKIYTSSNADKAQIKAIDIVIGDISDELKKQMKEKVPDESTKTMGLYSLVQIATGAKYDLTSNIDVTDGLTNGAESVLESYSSDHKPVIVSLTSKDEGKDFKVTEHTRVCSRHFKSSDYLPSLTGRKKSLKSMAVPSLFPWKQGSPIKRKSPRKRTLILKKTATKSQETTIAPARVDNCSTCDLVTFQESRASSPPTLADSASTTVEEPAEDLEALICELKLENERLVGEIRKITISNNNFQSEVEELKRRNDSLQSRVFCIEKFLPSEKDIAFYTGFPNKNVLESVFAFLDPGKKGENINYWHSDSPCDVPSPPCQRDEEDIPKQGRPRQLSPKEEFFLTLCRLRQGFKEEHLSHLYGVSQTTVSRIIISWINFMFLKFSVIPVWPSRAKVDLCMPADFKDKYPSTRVVIDCTEVRCQMPKSLRLNSELFSSYKNHTTLKGLIGISPGGAITFISQLYTGHISDREIVTRSGFLNLPFNRGDSVMADKGFTIQDLLPLGVSLNIPPFLGSKGQMSAAEVVETQSIASVRIHVERAINKIKNFHIWDSVVPFTLFGVVNQMWAVCAMLCNFQNSIISA</sequence>
<dbReference type="PANTHER" id="PTHR23080">
    <property type="entry name" value="THAP DOMAIN PROTEIN"/>
    <property type="match status" value="1"/>
</dbReference>
<dbReference type="GO" id="GO:0006310">
    <property type="term" value="P:DNA recombination"/>
    <property type="evidence" value="ECO:0007669"/>
    <property type="project" value="UniProtKB-KW"/>
</dbReference>
<keyword evidence="8" id="KW-1185">Reference proteome</keyword>
<dbReference type="GO" id="GO:0046872">
    <property type="term" value="F:metal ion binding"/>
    <property type="evidence" value="ECO:0007669"/>
    <property type="project" value="UniProtKB-KW"/>
</dbReference>
<comment type="caution">
    <text evidence="7">The sequence shown here is derived from an EMBL/GenBank/DDBJ whole genome shotgun (WGS) entry which is preliminary data.</text>
</comment>
<dbReference type="InterPro" id="IPR010285">
    <property type="entry name" value="DNA_helicase_pif1-like_DEAD"/>
</dbReference>
<feature type="domain" description="OTU" evidence="6">
    <location>
        <begin position="22"/>
        <end position="152"/>
    </location>
</feature>
<accession>A0A2B4SJC8</accession>
<comment type="cofactor">
    <cofactor evidence="3">
        <name>Mg(2+)</name>
        <dbReference type="ChEBI" id="CHEBI:18420"/>
    </cofactor>
</comment>
<keyword evidence="3" id="KW-0233">DNA recombination</keyword>
<comment type="cofactor">
    <cofactor evidence="1">
        <name>a divalent metal cation</name>
        <dbReference type="ChEBI" id="CHEBI:60240"/>
    </cofactor>
</comment>
<dbReference type="GO" id="GO:0000723">
    <property type="term" value="P:telomere maintenance"/>
    <property type="evidence" value="ECO:0007669"/>
    <property type="project" value="InterPro"/>
</dbReference>
<evidence type="ECO:0000256" key="2">
    <source>
        <dbReference type="ARBA" id="ARBA00022723"/>
    </source>
</evidence>